<reference evidence="2" key="1">
    <citation type="journal article" date="2021" name="PeerJ">
        <title>Extensive microbial diversity within the chicken gut microbiome revealed by metagenomics and culture.</title>
        <authorList>
            <person name="Gilroy R."/>
            <person name="Ravi A."/>
            <person name="Getino M."/>
            <person name="Pursley I."/>
            <person name="Horton D.L."/>
            <person name="Alikhan N.F."/>
            <person name="Baker D."/>
            <person name="Gharbi K."/>
            <person name="Hall N."/>
            <person name="Watson M."/>
            <person name="Adriaenssens E.M."/>
            <person name="Foster-Nyarko E."/>
            <person name="Jarju S."/>
            <person name="Secka A."/>
            <person name="Antonio M."/>
            <person name="Oren A."/>
            <person name="Chaudhuri R.R."/>
            <person name="La Ragione R."/>
            <person name="Hildebrand F."/>
            <person name="Pallen M.J."/>
        </authorList>
    </citation>
    <scope>NUCLEOTIDE SEQUENCE</scope>
    <source>
        <strain evidence="2">ChiBcec21-2208</strain>
    </source>
</reference>
<feature type="transmembrane region" description="Helical" evidence="1">
    <location>
        <begin position="172"/>
        <end position="193"/>
    </location>
</feature>
<accession>A0A921IN12</accession>
<evidence type="ECO:0000256" key="1">
    <source>
        <dbReference type="SAM" id="Phobius"/>
    </source>
</evidence>
<dbReference type="AlphaFoldDB" id="A0A921IN12"/>
<reference evidence="2" key="2">
    <citation type="submission" date="2021-09" db="EMBL/GenBank/DDBJ databases">
        <authorList>
            <person name="Gilroy R."/>
        </authorList>
    </citation>
    <scope>NUCLEOTIDE SEQUENCE</scope>
    <source>
        <strain evidence="2">ChiBcec21-2208</strain>
    </source>
</reference>
<evidence type="ECO:0000313" key="3">
    <source>
        <dbReference type="Proteomes" id="UP000782880"/>
    </source>
</evidence>
<dbReference type="PANTHER" id="PTHR37305:SF1">
    <property type="entry name" value="MEMBRANE PROTEIN"/>
    <property type="match status" value="1"/>
</dbReference>
<comment type="caution">
    <text evidence="2">The sequence shown here is derived from an EMBL/GenBank/DDBJ whole genome shotgun (WGS) entry which is preliminary data.</text>
</comment>
<keyword evidence="1" id="KW-0812">Transmembrane</keyword>
<proteinExistence type="predicted"/>
<keyword evidence="1" id="KW-1133">Transmembrane helix</keyword>
<feature type="transmembrane region" description="Helical" evidence="1">
    <location>
        <begin position="230"/>
        <end position="252"/>
    </location>
</feature>
<keyword evidence="1" id="KW-0472">Membrane</keyword>
<evidence type="ECO:0000313" key="2">
    <source>
        <dbReference type="EMBL" id="HJG29704.1"/>
    </source>
</evidence>
<sequence>MLTIIQTERMKLKRKRVFEGIWVLTAMLLIFAVQRAFSISRESRLMDSLGDLYALTFKNLTSLYLPIALGILATAVFFDERKNDTLKELLIVPVTKAEFYFSKAAIVMLVSISQCVFTYAGATLGGLWAKGFPDFSLEMLMDGFMLFMEGGLLTPMAMAPILLLAVLRSKDYLLPISATLLYLIPVVIAPSYAMEIHPLASALCIYAQSSSFAAEMVMTLTQGARIAANPLVCCLNIGIIAVLCSAAAIVSLKRQNY</sequence>
<protein>
    <submittedName>
        <fullName evidence="2">ABC transporter permease</fullName>
    </submittedName>
</protein>
<organism evidence="2 3">
    <name type="scientific">Subdoligranulum variabile</name>
    <dbReference type="NCBI Taxonomy" id="214851"/>
    <lineage>
        <taxon>Bacteria</taxon>
        <taxon>Bacillati</taxon>
        <taxon>Bacillota</taxon>
        <taxon>Clostridia</taxon>
        <taxon>Eubacteriales</taxon>
        <taxon>Oscillospiraceae</taxon>
        <taxon>Subdoligranulum</taxon>
    </lineage>
</organism>
<feature type="transmembrane region" description="Helical" evidence="1">
    <location>
        <begin position="60"/>
        <end position="78"/>
    </location>
</feature>
<name>A0A921IN12_9FIRM</name>
<dbReference type="Proteomes" id="UP000782880">
    <property type="component" value="Unassembled WGS sequence"/>
</dbReference>
<dbReference type="EMBL" id="DYVE01000348">
    <property type="protein sequence ID" value="HJG29704.1"/>
    <property type="molecule type" value="Genomic_DNA"/>
</dbReference>
<gene>
    <name evidence="2" type="ORF">K8V20_13810</name>
</gene>
<feature type="transmembrane region" description="Helical" evidence="1">
    <location>
        <begin position="144"/>
        <end position="165"/>
    </location>
</feature>
<dbReference type="Pfam" id="PF12730">
    <property type="entry name" value="ABC2_membrane_4"/>
    <property type="match status" value="1"/>
</dbReference>
<dbReference type="PANTHER" id="PTHR37305">
    <property type="entry name" value="INTEGRAL MEMBRANE PROTEIN-RELATED"/>
    <property type="match status" value="1"/>
</dbReference>
<feature type="transmembrane region" description="Helical" evidence="1">
    <location>
        <begin position="99"/>
        <end position="124"/>
    </location>
</feature>
<feature type="transmembrane region" description="Helical" evidence="1">
    <location>
        <begin position="21"/>
        <end position="40"/>
    </location>
</feature>